<dbReference type="Proteomes" id="UP000789405">
    <property type="component" value="Unassembled WGS sequence"/>
</dbReference>
<dbReference type="OrthoDB" id="2433550at2759"/>
<sequence>MKQHFGGRAPHRLTPYVEVLQTRVNKVNKAAVCKACIDKLGREIALERSIFTNTKACTKAHFKKCQSFFEKYNEEERAEILHGFLDDNNWWEIIEELKSHLLPFMATLNHLQRDAARLSDVLHSFAYFMQLYKNKSDSF</sequence>
<proteinExistence type="predicted"/>
<accession>A0A9N9K2F3</accession>
<comment type="caution">
    <text evidence="1">The sequence shown here is derived from an EMBL/GenBank/DDBJ whole genome shotgun (WGS) entry which is preliminary data.</text>
</comment>
<protein>
    <submittedName>
        <fullName evidence="1">2984_t:CDS:1</fullName>
    </submittedName>
</protein>
<reference evidence="1" key="1">
    <citation type="submission" date="2021-06" db="EMBL/GenBank/DDBJ databases">
        <authorList>
            <person name="Kallberg Y."/>
            <person name="Tangrot J."/>
            <person name="Rosling A."/>
        </authorList>
    </citation>
    <scope>NUCLEOTIDE SEQUENCE</scope>
    <source>
        <strain evidence="1">MA453B</strain>
    </source>
</reference>
<feature type="non-terminal residue" evidence="1">
    <location>
        <position position="139"/>
    </location>
</feature>
<evidence type="ECO:0000313" key="2">
    <source>
        <dbReference type="Proteomes" id="UP000789405"/>
    </source>
</evidence>
<organism evidence="1 2">
    <name type="scientific">Dentiscutata erythropus</name>
    <dbReference type="NCBI Taxonomy" id="1348616"/>
    <lineage>
        <taxon>Eukaryota</taxon>
        <taxon>Fungi</taxon>
        <taxon>Fungi incertae sedis</taxon>
        <taxon>Mucoromycota</taxon>
        <taxon>Glomeromycotina</taxon>
        <taxon>Glomeromycetes</taxon>
        <taxon>Diversisporales</taxon>
        <taxon>Gigasporaceae</taxon>
        <taxon>Dentiscutata</taxon>
    </lineage>
</organism>
<keyword evidence="2" id="KW-1185">Reference proteome</keyword>
<dbReference type="AlphaFoldDB" id="A0A9N9K2F3"/>
<evidence type="ECO:0000313" key="1">
    <source>
        <dbReference type="EMBL" id="CAG8805566.1"/>
    </source>
</evidence>
<gene>
    <name evidence="1" type="ORF">DERYTH_LOCUS24301</name>
</gene>
<name>A0A9N9K2F3_9GLOM</name>
<dbReference type="EMBL" id="CAJVPY010040236">
    <property type="protein sequence ID" value="CAG8805566.1"/>
    <property type="molecule type" value="Genomic_DNA"/>
</dbReference>